<accession>A0AAD2CQZ5</accession>
<keyword evidence="6 9" id="KW-1133">Transmembrane helix</keyword>
<dbReference type="GO" id="GO:0006865">
    <property type="term" value="P:amino acid transport"/>
    <property type="evidence" value="ECO:0007669"/>
    <property type="project" value="UniProtKB-KW"/>
</dbReference>
<sequence>MTTSSSSSSSTNDRHDILKAYPRFWASLGVMQTLLSAGIVFGWASLLPILRNEGVDNTPQQFSKIFTCGAIGNYLSTLLFGVTLDRFGPRVTAIMASLLFAVGLILCIFQDSFYCLSVGFGLLGFAGPGIQMPTLHFANLFSSAGGAFYMSSQAAAFDGGTLVFAVVRYFHISMSLTTADFFRVFLIVPGSVLLTAIFVWPDVALDNPETVEQELDAKLESPYLGPASSPYLSPRVKPMIKKKKKANANANANAQSTTEGGDNAEQSLINAPLEVVFRHQSFWTLAIWVSVHILKLNFVVATLNDQLYNTVDSDTKDRMIDLFGAMLPFGFIALPLVAWLLNKSPIWVIQIANVVGVAYGAILVWYPSSTWLLSFVVFPAVATSRQMVYSTVFHQIGAVFGFANYGVLLGSTNILVSLISAIQTPLVSLSEDLGDYTTANYVLLLLTVPLFFVGLVQFPGSKKKKSTTRSDSKTSEEEATLLGGDRSGMPRNYSTTSTGA</sequence>
<dbReference type="SUPFAM" id="SSF103473">
    <property type="entry name" value="MFS general substrate transporter"/>
    <property type="match status" value="1"/>
</dbReference>
<feature type="transmembrane region" description="Helical" evidence="9">
    <location>
        <begin position="113"/>
        <end position="130"/>
    </location>
</feature>
<keyword evidence="7 9" id="KW-0472">Membrane</keyword>
<evidence type="ECO:0000256" key="1">
    <source>
        <dbReference type="ARBA" id="ARBA00004141"/>
    </source>
</evidence>
<dbReference type="Proteomes" id="UP001295423">
    <property type="component" value="Unassembled WGS sequence"/>
</dbReference>
<evidence type="ECO:0000256" key="5">
    <source>
        <dbReference type="ARBA" id="ARBA00022970"/>
    </source>
</evidence>
<evidence type="ECO:0000256" key="2">
    <source>
        <dbReference type="ARBA" id="ARBA00006595"/>
    </source>
</evidence>
<dbReference type="InterPro" id="IPR052599">
    <property type="entry name" value="SLC43A_AATransporter"/>
</dbReference>
<protein>
    <recommendedName>
        <fullName evidence="12">MFS general substrate transporter</fullName>
    </recommendedName>
</protein>
<keyword evidence="4 9" id="KW-0812">Transmembrane</keyword>
<dbReference type="PANTHER" id="PTHR20772">
    <property type="entry name" value="PROTEIN FMP42"/>
    <property type="match status" value="1"/>
</dbReference>
<dbReference type="GO" id="GO:0022857">
    <property type="term" value="F:transmembrane transporter activity"/>
    <property type="evidence" value="ECO:0007669"/>
    <property type="project" value="InterPro"/>
</dbReference>
<evidence type="ECO:0000256" key="9">
    <source>
        <dbReference type="SAM" id="Phobius"/>
    </source>
</evidence>
<feature type="transmembrane region" description="Helical" evidence="9">
    <location>
        <begin position="322"/>
        <end position="341"/>
    </location>
</feature>
<dbReference type="Gene3D" id="1.20.1250.20">
    <property type="entry name" value="MFS general substrate transporter like domains"/>
    <property type="match status" value="1"/>
</dbReference>
<comment type="caution">
    <text evidence="10">The sequence shown here is derived from an EMBL/GenBank/DDBJ whole genome shotgun (WGS) entry which is preliminary data.</text>
</comment>
<evidence type="ECO:0000256" key="8">
    <source>
        <dbReference type="SAM" id="MobiDB-lite"/>
    </source>
</evidence>
<feature type="transmembrane region" description="Helical" evidence="9">
    <location>
        <begin position="150"/>
        <end position="170"/>
    </location>
</feature>
<evidence type="ECO:0008006" key="12">
    <source>
        <dbReference type="Google" id="ProtNLM"/>
    </source>
</evidence>
<feature type="transmembrane region" description="Helical" evidence="9">
    <location>
        <begin position="62"/>
        <end position="81"/>
    </location>
</feature>
<feature type="transmembrane region" description="Helical" evidence="9">
    <location>
        <begin position="347"/>
        <end position="378"/>
    </location>
</feature>
<feature type="transmembrane region" description="Helical" evidence="9">
    <location>
        <begin position="399"/>
        <end position="421"/>
    </location>
</feature>
<feature type="transmembrane region" description="Helical" evidence="9">
    <location>
        <begin position="282"/>
        <end position="301"/>
    </location>
</feature>
<dbReference type="PANTHER" id="PTHR20772:SF2">
    <property type="entry name" value="PROTEIN FMP42"/>
    <property type="match status" value="1"/>
</dbReference>
<dbReference type="InterPro" id="IPR011701">
    <property type="entry name" value="MFS"/>
</dbReference>
<dbReference type="InterPro" id="IPR036259">
    <property type="entry name" value="MFS_trans_sf"/>
</dbReference>
<feature type="transmembrane region" description="Helical" evidence="9">
    <location>
        <begin position="87"/>
        <end position="106"/>
    </location>
</feature>
<dbReference type="AlphaFoldDB" id="A0AAD2CQZ5"/>
<dbReference type="Pfam" id="PF07690">
    <property type="entry name" value="MFS_1"/>
    <property type="match status" value="1"/>
</dbReference>
<evidence type="ECO:0000256" key="4">
    <source>
        <dbReference type="ARBA" id="ARBA00022692"/>
    </source>
</evidence>
<evidence type="ECO:0000256" key="6">
    <source>
        <dbReference type="ARBA" id="ARBA00022989"/>
    </source>
</evidence>
<dbReference type="EMBL" id="CAKOGP040000857">
    <property type="protein sequence ID" value="CAJ1939844.1"/>
    <property type="molecule type" value="Genomic_DNA"/>
</dbReference>
<evidence type="ECO:0000256" key="7">
    <source>
        <dbReference type="ARBA" id="ARBA00023136"/>
    </source>
</evidence>
<organism evidence="10 11">
    <name type="scientific">Cylindrotheca closterium</name>
    <dbReference type="NCBI Taxonomy" id="2856"/>
    <lineage>
        <taxon>Eukaryota</taxon>
        <taxon>Sar</taxon>
        <taxon>Stramenopiles</taxon>
        <taxon>Ochrophyta</taxon>
        <taxon>Bacillariophyta</taxon>
        <taxon>Bacillariophyceae</taxon>
        <taxon>Bacillariophycidae</taxon>
        <taxon>Bacillariales</taxon>
        <taxon>Bacillariaceae</taxon>
        <taxon>Cylindrotheca</taxon>
    </lineage>
</organism>
<proteinExistence type="inferred from homology"/>
<feature type="transmembrane region" description="Helical" evidence="9">
    <location>
        <begin position="24"/>
        <end position="50"/>
    </location>
</feature>
<gene>
    <name evidence="10" type="ORF">CYCCA115_LOCUS6763</name>
</gene>
<comment type="subcellular location">
    <subcellularLocation>
        <location evidence="1">Membrane</location>
        <topology evidence="1">Multi-pass membrane protein</topology>
    </subcellularLocation>
</comment>
<feature type="transmembrane region" description="Helical" evidence="9">
    <location>
        <begin position="441"/>
        <end position="460"/>
    </location>
</feature>
<feature type="region of interest" description="Disordered" evidence="8">
    <location>
        <begin position="461"/>
        <end position="500"/>
    </location>
</feature>
<evidence type="ECO:0000256" key="3">
    <source>
        <dbReference type="ARBA" id="ARBA00022448"/>
    </source>
</evidence>
<dbReference type="GO" id="GO:0016020">
    <property type="term" value="C:membrane"/>
    <property type="evidence" value="ECO:0007669"/>
    <property type="project" value="UniProtKB-SubCell"/>
</dbReference>
<reference evidence="10" key="1">
    <citation type="submission" date="2023-08" db="EMBL/GenBank/DDBJ databases">
        <authorList>
            <person name="Audoor S."/>
            <person name="Bilcke G."/>
        </authorList>
    </citation>
    <scope>NUCLEOTIDE SEQUENCE</scope>
</reference>
<keyword evidence="3" id="KW-0813">Transport</keyword>
<evidence type="ECO:0000313" key="11">
    <source>
        <dbReference type="Proteomes" id="UP001295423"/>
    </source>
</evidence>
<evidence type="ECO:0000313" key="10">
    <source>
        <dbReference type="EMBL" id="CAJ1939844.1"/>
    </source>
</evidence>
<keyword evidence="5" id="KW-0029">Amino-acid transport</keyword>
<keyword evidence="11" id="KW-1185">Reference proteome</keyword>
<feature type="transmembrane region" description="Helical" evidence="9">
    <location>
        <begin position="182"/>
        <end position="200"/>
    </location>
</feature>
<comment type="similarity">
    <text evidence="2">Belongs to the SLC43A transporter (TC 2.A.1.44) family.</text>
</comment>
<name>A0AAD2CQZ5_9STRA</name>